<dbReference type="SMART" id="SM00220">
    <property type="entry name" value="S_TKc"/>
    <property type="match status" value="1"/>
</dbReference>
<gene>
    <name evidence="4" type="ORF">AGOS_AFR372W</name>
</gene>
<feature type="region of interest" description="Disordered" evidence="2">
    <location>
        <begin position="1"/>
        <end position="97"/>
    </location>
</feature>
<dbReference type="KEGG" id="ago:AGOS_AFR372W"/>
<dbReference type="InterPro" id="IPR011009">
    <property type="entry name" value="Kinase-like_dom_sf"/>
</dbReference>
<feature type="compositionally biased region" description="Basic and acidic residues" evidence="2">
    <location>
        <begin position="29"/>
        <end position="44"/>
    </location>
</feature>
<dbReference type="RefSeq" id="NP_985919.1">
    <property type="nucleotide sequence ID" value="NM_211274.1"/>
</dbReference>
<feature type="region of interest" description="Disordered" evidence="2">
    <location>
        <begin position="707"/>
        <end position="774"/>
    </location>
</feature>
<dbReference type="EMBL" id="AE016819">
    <property type="protein sequence ID" value="AAS53743.1"/>
    <property type="molecule type" value="Genomic_DNA"/>
</dbReference>
<dbReference type="PROSITE" id="PS00107">
    <property type="entry name" value="PROTEIN_KINASE_ATP"/>
    <property type="match status" value="1"/>
</dbReference>
<accession>Q753E4</accession>
<dbReference type="InParanoid" id="Q753E4"/>
<dbReference type="FunCoup" id="Q753E4">
    <property type="interactions" value="316"/>
</dbReference>
<dbReference type="GO" id="GO:0005634">
    <property type="term" value="C:nucleus"/>
    <property type="evidence" value="ECO:0000318"/>
    <property type="project" value="GO_Central"/>
</dbReference>
<dbReference type="GO" id="GO:0000086">
    <property type="term" value="P:G2/M transition of mitotic cell cycle"/>
    <property type="evidence" value="ECO:0000318"/>
    <property type="project" value="GO_Central"/>
</dbReference>
<feature type="compositionally biased region" description="Basic residues" evidence="2">
    <location>
        <begin position="60"/>
        <end position="75"/>
    </location>
</feature>
<keyword evidence="1" id="KW-0067">ATP-binding</keyword>
<sequence>MGLPSTHGPAKSMIPAEIIERTPSAQQTADERRAGVGGRARESHVGSPEEEPYGRASKNPFKKLFGRSKSHHVSAKTHGADGHHAGGAGHGAHINGVGFARSPSNSYLHKPGKAGAVLPSIALHNSNPFANGGRKPSVESPFSVLGTGTDVASPREPHAAVLSSRNASHHLGTNMYTPSISVQSSRSLSYYQTEGQDKHEKMLPLPVKNPNDELPVSLKQPSVLLTDNFSFPSGADGERKVIGEGGSSQVVTIVSNYRRSGVYALKRFKMFSYEEPEEFYQRCMKEYLIAKKLDGHINIIKTFYLMKVPSSATNGVKRSWAFVMQQCVQDMYYYTTLTGWHNKPLEEKWCCFKQIARGVRQMHNLGIAHRDIKLENVLATDYGALKLTDFGVSTYAIESPDDPSSPRIKLKGFCGSPPHVPPEVMILSSEKRKKTPVPENKLEYDPFSMDMWALGIVMWSLIIPTPPFQEAHKDDNRYRQYLAFYDQFTRYSTSFKKPNVYKQGPGAEHPDFSKFQSTDATRVCLRLLDADPETRYTMEDLFNDPWFQSIETCVDEYTEEPVKVPELRKTTEGSDSPFAHDIFPSDEETTLANANVTHTSNPFLEKPGHGAGASSSFGSAPTPRPSSSSRSLINIAEGCETGALVQGSVELPTLDEEECNVANGLATEVGCSSPLPPIKKISSLSLNESYNGSFFAAHHYQDFASPTTSSGVGPVPNGHSLSRSSSVASRGSGTVGYTGPNSSGSSVTSIVRSRKKRTVHRHHECNGKPLAGTR</sequence>
<dbReference type="HOGENOM" id="CLU_009275_1_0_1"/>
<dbReference type="Pfam" id="PF00069">
    <property type="entry name" value="Pkinase"/>
    <property type="match status" value="1"/>
</dbReference>
<evidence type="ECO:0000313" key="4">
    <source>
        <dbReference type="EMBL" id="AAS53743.1"/>
    </source>
</evidence>
<dbReference type="PANTHER" id="PTHR44167:SF24">
    <property type="entry name" value="SERINE_THREONINE-PROTEIN KINASE CHK2"/>
    <property type="match status" value="1"/>
</dbReference>
<name>Q753E4_EREGS</name>
<evidence type="ECO:0000256" key="2">
    <source>
        <dbReference type="SAM" id="MobiDB-lite"/>
    </source>
</evidence>
<dbReference type="STRING" id="284811.Q753E4"/>
<keyword evidence="1" id="KW-0547">Nucleotide-binding</keyword>
<dbReference type="InterPro" id="IPR017441">
    <property type="entry name" value="Protein_kinase_ATP_BS"/>
</dbReference>
<dbReference type="PROSITE" id="PS50011">
    <property type="entry name" value="PROTEIN_KINASE_DOM"/>
    <property type="match status" value="1"/>
</dbReference>
<evidence type="ECO:0000256" key="1">
    <source>
        <dbReference type="PROSITE-ProRule" id="PRU10141"/>
    </source>
</evidence>
<dbReference type="GeneID" id="4622189"/>
<feature type="compositionally biased region" description="Low complexity" evidence="2">
    <location>
        <begin position="742"/>
        <end position="751"/>
    </location>
</feature>
<evidence type="ECO:0000259" key="3">
    <source>
        <dbReference type="PROSITE" id="PS50011"/>
    </source>
</evidence>
<feature type="domain" description="Protein kinase" evidence="3">
    <location>
        <begin position="236"/>
        <end position="547"/>
    </location>
</feature>
<feature type="compositionally biased region" description="Low complexity" evidence="2">
    <location>
        <begin position="612"/>
        <end position="630"/>
    </location>
</feature>
<proteinExistence type="predicted"/>
<dbReference type="PANTHER" id="PTHR44167">
    <property type="entry name" value="OVARIAN-SPECIFIC SERINE/THREONINE-PROTEIN KINASE LOK-RELATED"/>
    <property type="match status" value="1"/>
</dbReference>
<dbReference type="AlphaFoldDB" id="Q753E4"/>
<dbReference type="OrthoDB" id="4062651at2759"/>
<dbReference type="Proteomes" id="UP000000591">
    <property type="component" value="Chromosome VI"/>
</dbReference>
<keyword evidence="5" id="KW-1185">Reference proteome</keyword>
<dbReference type="Gene3D" id="1.10.510.10">
    <property type="entry name" value="Transferase(Phosphotransferase) domain 1"/>
    <property type="match status" value="1"/>
</dbReference>
<protein>
    <submittedName>
        <fullName evidence="4">AFR372Wp</fullName>
    </submittedName>
</protein>
<organism evidence="4 5">
    <name type="scientific">Eremothecium gossypii (strain ATCC 10895 / CBS 109.51 / FGSC 9923 / NRRL Y-1056)</name>
    <name type="common">Yeast</name>
    <name type="synonym">Ashbya gossypii</name>
    <dbReference type="NCBI Taxonomy" id="284811"/>
    <lineage>
        <taxon>Eukaryota</taxon>
        <taxon>Fungi</taxon>
        <taxon>Dikarya</taxon>
        <taxon>Ascomycota</taxon>
        <taxon>Saccharomycotina</taxon>
        <taxon>Saccharomycetes</taxon>
        <taxon>Saccharomycetales</taxon>
        <taxon>Saccharomycetaceae</taxon>
        <taxon>Eremothecium</taxon>
    </lineage>
</organism>
<dbReference type="GO" id="GO:0005524">
    <property type="term" value="F:ATP binding"/>
    <property type="evidence" value="ECO:0007669"/>
    <property type="project" value="UniProtKB-UniRule"/>
</dbReference>
<feature type="compositionally biased region" description="Basic residues" evidence="2">
    <location>
        <begin position="752"/>
        <end position="763"/>
    </location>
</feature>
<dbReference type="eggNOG" id="KOG0583">
    <property type="taxonomic scope" value="Eukaryota"/>
</dbReference>
<feature type="compositionally biased region" description="Basic and acidic residues" evidence="2">
    <location>
        <begin position="560"/>
        <end position="572"/>
    </location>
</feature>
<dbReference type="SUPFAM" id="SSF56112">
    <property type="entry name" value="Protein kinase-like (PK-like)"/>
    <property type="match status" value="1"/>
</dbReference>
<feature type="binding site" evidence="1">
    <location>
        <position position="266"/>
    </location>
    <ligand>
        <name>ATP</name>
        <dbReference type="ChEBI" id="CHEBI:30616"/>
    </ligand>
</feature>
<dbReference type="OMA" id="IDSCNTD"/>
<reference evidence="5" key="2">
    <citation type="journal article" date="2013" name="G3 (Bethesda)">
        <title>Genomes of Ashbya fungi isolated from insects reveal four mating-type loci, numerous translocations, lack of transposons, and distinct gene duplications.</title>
        <authorList>
            <person name="Dietrich F.S."/>
            <person name="Voegeli S."/>
            <person name="Kuo S."/>
            <person name="Philippsen P."/>
        </authorList>
    </citation>
    <scope>GENOME REANNOTATION</scope>
    <source>
        <strain evidence="5">ATCC 10895 / CBS 109.51 / FGSC 9923 / NRRL Y-1056</strain>
    </source>
</reference>
<evidence type="ECO:0000313" key="5">
    <source>
        <dbReference type="Proteomes" id="UP000000591"/>
    </source>
</evidence>
<reference evidence="4 5" key="1">
    <citation type="journal article" date="2004" name="Science">
        <title>The Ashbya gossypii genome as a tool for mapping the ancient Saccharomyces cerevisiae genome.</title>
        <authorList>
            <person name="Dietrich F.S."/>
            <person name="Voegeli S."/>
            <person name="Brachat S."/>
            <person name="Lerch A."/>
            <person name="Gates K."/>
            <person name="Steiner S."/>
            <person name="Mohr C."/>
            <person name="Pohlmann R."/>
            <person name="Luedi P."/>
            <person name="Choi S."/>
            <person name="Wing R.A."/>
            <person name="Flavier A."/>
            <person name="Gaffney T.D."/>
            <person name="Philippsen P."/>
        </authorList>
    </citation>
    <scope>NUCLEOTIDE SEQUENCE [LARGE SCALE GENOMIC DNA]</scope>
    <source>
        <strain evidence="5">ATCC 10895 / CBS 109.51 / FGSC 9923 / NRRL Y-1056</strain>
    </source>
</reference>
<dbReference type="GO" id="GO:0005737">
    <property type="term" value="C:cytoplasm"/>
    <property type="evidence" value="ECO:0000318"/>
    <property type="project" value="GO_Central"/>
</dbReference>
<feature type="compositionally biased region" description="Low complexity" evidence="2">
    <location>
        <begin position="718"/>
        <end position="732"/>
    </location>
</feature>
<dbReference type="InterPro" id="IPR000719">
    <property type="entry name" value="Prot_kinase_dom"/>
</dbReference>
<dbReference type="Gene3D" id="3.30.200.20">
    <property type="entry name" value="Phosphorylase Kinase, domain 1"/>
    <property type="match status" value="1"/>
</dbReference>
<dbReference type="GO" id="GO:0004674">
    <property type="term" value="F:protein serine/threonine kinase activity"/>
    <property type="evidence" value="ECO:0000318"/>
    <property type="project" value="GO_Central"/>
</dbReference>
<feature type="region of interest" description="Disordered" evidence="2">
    <location>
        <begin position="599"/>
        <end position="630"/>
    </location>
</feature>
<feature type="region of interest" description="Disordered" evidence="2">
    <location>
        <begin position="559"/>
        <end position="583"/>
    </location>
</feature>